<accession>A0A2Z4INS8</accession>
<sequence>MKLFNVFLGVIFLVFILSICGKLMNFPWLGSLPWLSILGLPVVVVIVCLIITMIGFLYFLIKQLFNEMNHGSKQSS</sequence>
<keyword evidence="1" id="KW-0812">Transmembrane</keyword>
<evidence type="ECO:0000256" key="1">
    <source>
        <dbReference type="SAM" id="Phobius"/>
    </source>
</evidence>
<dbReference type="EMBL" id="CP030041">
    <property type="protein sequence ID" value="AWW32410.1"/>
    <property type="molecule type" value="Genomic_DNA"/>
</dbReference>
<protein>
    <submittedName>
        <fullName evidence="2">Uncharacterized protein</fullName>
    </submittedName>
</protein>
<dbReference type="RefSeq" id="WP_112785783.1">
    <property type="nucleotide sequence ID" value="NZ_CP030041.1"/>
</dbReference>
<keyword evidence="1" id="KW-0472">Membrane</keyword>
<organism evidence="2 3">
    <name type="scientific">Echinicola strongylocentroti</name>
    <dbReference type="NCBI Taxonomy" id="1795355"/>
    <lineage>
        <taxon>Bacteria</taxon>
        <taxon>Pseudomonadati</taxon>
        <taxon>Bacteroidota</taxon>
        <taxon>Cytophagia</taxon>
        <taxon>Cytophagales</taxon>
        <taxon>Cyclobacteriaceae</taxon>
        <taxon>Echinicola</taxon>
    </lineage>
</organism>
<dbReference type="KEGG" id="est:DN752_20945"/>
<proteinExistence type="predicted"/>
<reference evidence="2 3" key="1">
    <citation type="submission" date="2018-06" db="EMBL/GenBank/DDBJ databases">
        <title>Echinicola strongylocentroti sp. nov., isolated from a sea urchin Strongylocentrotus intermedius.</title>
        <authorList>
            <person name="Bae S.S."/>
        </authorList>
    </citation>
    <scope>NUCLEOTIDE SEQUENCE [LARGE SCALE GENOMIC DNA]</scope>
    <source>
        <strain evidence="2 3">MEBiC08714</strain>
    </source>
</reference>
<keyword evidence="3" id="KW-1185">Reference proteome</keyword>
<gene>
    <name evidence="2" type="ORF">DN752_20945</name>
</gene>
<dbReference type="AlphaFoldDB" id="A0A2Z4INS8"/>
<evidence type="ECO:0000313" key="2">
    <source>
        <dbReference type="EMBL" id="AWW32410.1"/>
    </source>
</evidence>
<dbReference type="Proteomes" id="UP000248688">
    <property type="component" value="Chromosome"/>
</dbReference>
<keyword evidence="1" id="KW-1133">Transmembrane helix</keyword>
<feature type="transmembrane region" description="Helical" evidence="1">
    <location>
        <begin position="37"/>
        <end position="61"/>
    </location>
</feature>
<name>A0A2Z4INS8_9BACT</name>
<evidence type="ECO:0000313" key="3">
    <source>
        <dbReference type="Proteomes" id="UP000248688"/>
    </source>
</evidence>